<comment type="caution">
    <text evidence="3">The sequence shown here is derived from an EMBL/GenBank/DDBJ whole genome shotgun (WGS) entry which is preliminary data.</text>
</comment>
<proteinExistence type="predicted"/>
<organism evidence="3 4">
    <name type="scientific">Streptomyces alkaliphilus</name>
    <dbReference type="NCBI Taxonomy" id="1472722"/>
    <lineage>
        <taxon>Bacteria</taxon>
        <taxon>Bacillati</taxon>
        <taxon>Actinomycetota</taxon>
        <taxon>Actinomycetes</taxon>
        <taxon>Kitasatosporales</taxon>
        <taxon>Streptomycetaceae</taxon>
        <taxon>Streptomyces</taxon>
    </lineage>
</organism>
<dbReference type="RefSeq" id="WP_182604824.1">
    <property type="nucleotide sequence ID" value="NZ_VKHT01000041.1"/>
</dbReference>
<name>A0A7W3Y0A6_9ACTN</name>
<evidence type="ECO:0000313" key="4">
    <source>
        <dbReference type="Proteomes" id="UP000538929"/>
    </source>
</evidence>
<evidence type="ECO:0000313" key="3">
    <source>
        <dbReference type="EMBL" id="MBB0243101.1"/>
    </source>
</evidence>
<evidence type="ECO:0008006" key="5">
    <source>
        <dbReference type="Google" id="ProtNLM"/>
    </source>
</evidence>
<feature type="chain" id="PRO_5039289431" description="Lipoprotein" evidence="2">
    <location>
        <begin position="23"/>
        <end position="186"/>
    </location>
</feature>
<feature type="region of interest" description="Disordered" evidence="1">
    <location>
        <begin position="148"/>
        <end position="186"/>
    </location>
</feature>
<sequence length="186" mass="19056">MRPRNKGAALAAATATALLLTACGGSGDGNDAPIAGADQGAEHTPEPEETTAGDEPEDADADLFPRSGRCPINGDGSVGTPYTTGRSGDDPPCGLIYRRATHHVDSYPMTASITWEVSREGSGGTGDTLPTAVFDTTHDIEVMEVQAVVRRPRPGEPAGKGSESGGHPFDPPPRVVGGGTSVSIHR</sequence>
<evidence type="ECO:0000256" key="1">
    <source>
        <dbReference type="SAM" id="MobiDB-lite"/>
    </source>
</evidence>
<gene>
    <name evidence="3" type="ORF">FNQ90_02990</name>
</gene>
<evidence type="ECO:0000256" key="2">
    <source>
        <dbReference type="SAM" id="SignalP"/>
    </source>
</evidence>
<keyword evidence="4" id="KW-1185">Reference proteome</keyword>
<dbReference type="EMBL" id="VKHT01000041">
    <property type="protein sequence ID" value="MBB0243101.1"/>
    <property type="molecule type" value="Genomic_DNA"/>
</dbReference>
<accession>A0A7W3Y0A6</accession>
<dbReference type="AlphaFoldDB" id="A0A7W3Y0A6"/>
<keyword evidence="2" id="KW-0732">Signal</keyword>
<dbReference type="Proteomes" id="UP000538929">
    <property type="component" value="Unassembled WGS sequence"/>
</dbReference>
<protein>
    <recommendedName>
        <fullName evidence="5">Lipoprotein</fullName>
    </recommendedName>
</protein>
<feature type="signal peptide" evidence="2">
    <location>
        <begin position="1"/>
        <end position="22"/>
    </location>
</feature>
<dbReference type="PROSITE" id="PS51257">
    <property type="entry name" value="PROKAR_LIPOPROTEIN"/>
    <property type="match status" value="1"/>
</dbReference>
<feature type="region of interest" description="Disordered" evidence="1">
    <location>
        <begin position="22"/>
        <end position="89"/>
    </location>
</feature>
<feature type="compositionally biased region" description="Acidic residues" evidence="1">
    <location>
        <begin position="47"/>
        <end position="61"/>
    </location>
</feature>
<reference evidence="4" key="1">
    <citation type="submission" date="2019-10" db="EMBL/GenBank/DDBJ databases">
        <title>Streptomyces sp. nov., a novel actinobacterium isolated from alkaline environment.</title>
        <authorList>
            <person name="Golinska P."/>
        </authorList>
    </citation>
    <scope>NUCLEOTIDE SEQUENCE [LARGE SCALE GENOMIC DNA]</scope>
    <source>
        <strain evidence="4">DSM 42118</strain>
    </source>
</reference>